<reference evidence="2 3" key="1">
    <citation type="submission" date="2014-07" db="EMBL/GenBank/DDBJ databases">
        <title>Draft Genome Sequence of Gephyronic Acid Producer, Cystobacter violaceus Strain Cb vi76.</title>
        <authorList>
            <person name="Stevens D.C."/>
            <person name="Young J."/>
            <person name="Carmichael R."/>
            <person name="Tan J."/>
            <person name="Taylor R.E."/>
        </authorList>
    </citation>
    <scope>NUCLEOTIDE SEQUENCE [LARGE SCALE GENOMIC DNA]</scope>
    <source>
        <strain evidence="2 3">Cb vi76</strain>
    </source>
</reference>
<dbReference type="AlphaFoldDB" id="A0A084SQN5"/>
<dbReference type="PANTHER" id="PTHR47129:SF1">
    <property type="entry name" value="NMRA-LIKE DOMAIN-CONTAINING PROTEIN"/>
    <property type="match status" value="1"/>
</dbReference>
<accession>A0A084SQN5</accession>
<dbReference type="InterPro" id="IPR036291">
    <property type="entry name" value="NAD(P)-bd_dom_sf"/>
</dbReference>
<comment type="caution">
    <text evidence="2">The sequence shown here is derived from an EMBL/GenBank/DDBJ whole genome shotgun (WGS) entry which is preliminary data.</text>
</comment>
<dbReference type="InterPro" id="IPR016040">
    <property type="entry name" value="NAD(P)-bd_dom"/>
</dbReference>
<name>A0A084SQN5_9BACT</name>
<organism evidence="2 3">
    <name type="scientific">Archangium violaceum Cb vi76</name>
    <dbReference type="NCBI Taxonomy" id="1406225"/>
    <lineage>
        <taxon>Bacteria</taxon>
        <taxon>Pseudomonadati</taxon>
        <taxon>Myxococcota</taxon>
        <taxon>Myxococcia</taxon>
        <taxon>Myxococcales</taxon>
        <taxon>Cystobacterineae</taxon>
        <taxon>Archangiaceae</taxon>
        <taxon>Archangium</taxon>
    </lineage>
</organism>
<feature type="domain" description="NAD(P)-binding" evidence="1">
    <location>
        <begin position="6"/>
        <end position="183"/>
    </location>
</feature>
<dbReference type="Gene3D" id="3.40.50.720">
    <property type="entry name" value="NAD(P)-binding Rossmann-like Domain"/>
    <property type="match status" value="1"/>
</dbReference>
<protein>
    <submittedName>
        <fullName evidence="2">Quinone oxidoreductase</fullName>
    </submittedName>
</protein>
<gene>
    <name evidence="2" type="ORF">Q664_26425</name>
</gene>
<evidence type="ECO:0000313" key="2">
    <source>
        <dbReference type="EMBL" id="KFA90770.1"/>
    </source>
</evidence>
<dbReference type="RefSeq" id="WP_043401136.1">
    <property type="nucleotide sequence ID" value="NZ_JPMI01000177.1"/>
</dbReference>
<evidence type="ECO:0000313" key="3">
    <source>
        <dbReference type="Proteomes" id="UP000028547"/>
    </source>
</evidence>
<dbReference type="Pfam" id="PF13460">
    <property type="entry name" value="NAD_binding_10"/>
    <property type="match status" value="1"/>
</dbReference>
<dbReference type="EMBL" id="JPMI01000177">
    <property type="protein sequence ID" value="KFA90770.1"/>
    <property type="molecule type" value="Genomic_DNA"/>
</dbReference>
<dbReference type="PANTHER" id="PTHR47129">
    <property type="entry name" value="QUINONE OXIDOREDUCTASE 2"/>
    <property type="match status" value="1"/>
</dbReference>
<sequence length="284" mass="29509">MILVTGATGKLGRLVLEKLLEKVPAHQVIAAVRNPEKAAELRARGVQVREADYSQPETLGAAFAGVEKALLISSNEVGQRTAQHQAVVEAARKAGVKLLAYTSILHADRSGLALAAEHKATEELIRASGVPYVLLRNGWYTENYTENLGPALAQGAILGSAGEGRVAAATRADYAAAAVAVLTGSGHENKVYELAGDTAFTMTELAAEVSRKAGKTIVYKDLPPEQYQGVLEGAGVPGPFAGILADSDVGASRGELNGASGDLRRLIGHATTPLADAVAVALQR</sequence>
<evidence type="ECO:0000259" key="1">
    <source>
        <dbReference type="Pfam" id="PF13460"/>
    </source>
</evidence>
<dbReference type="Gene3D" id="3.90.25.10">
    <property type="entry name" value="UDP-galactose 4-epimerase, domain 1"/>
    <property type="match status" value="1"/>
</dbReference>
<dbReference type="SUPFAM" id="SSF51735">
    <property type="entry name" value="NAD(P)-binding Rossmann-fold domains"/>
    <property type="match status" value="1"/>
</dbReference>
<dbReference type="Proteomes" id="UP000028547">
    <property type="component" value="Unassembled WGS sequence"/>
</dbReference>
<proteinExistence type="predicted"/>
<dbReference type="InterPro" id="IPR052718">
    <property type="entry name" value="NmrA-type_oxidoreductase"/>
</dbReference>
<dbReference type="CDD" id="cd05269">
    <property type="entry name" value="TMR_SDR_a"/>
    <property type="match status" value="1"/>
</dbReference>